<dbReference type="EMBL" id="VSSQ01000056">
    <property type="protein sequence ID" value="MPL71065.1"/>
    <property type="molecule type" value="Genomic_DNA"/>
</dbReference>
<dbReference type="InterPro" id="IPR044946">
    <property type="entry name" value="Restrct_endonuc_typeI_TRD_sf"/>
</dbReference>
<sequence length="656" mass="73786">MSESNLPNGWAEATIEYICNILDSNRIPLNSKERSSRKGGYPYYGANGQVDSIDDYIFNGEHILVAEDGGFFDQPGKAVAYIVDGKFWVNNHAHILSLKANMSALWLQSFLNTIDWMPHVSGSTRLKLTQGKLRNIAISIPPLNEQHRIAAKIEALQAHSAKAKKALEEAQCLLEKFRQSALAAAFRGDLTASWREEHPDAEPASVFLQRIRQERRKRWEETELVKYATKGKTPPKDWKKKYPEPVAVNTEGLPDLPNGWCWTSLDEIITTIDAGKNFLCQERPPQNEELGLVKISAVTWRFFDENASKTVTDHSLVNLENIIKRGDLLISRANTLDLVGATVIVDNITKKLYLTDKVLRINTVIDNKVWIHLFLSSYLGRTFIQMKSSGNQESMRNISQYSIKSIPVPLPAELELKKIVQVLCGMLSRQDNLKKRVDELSELLVSIPPSIHTKAFRGELVAQDPTDEPAGVLLERIAAETAVLSASDAKSQQARRGRKPKSEVAQLTSFPAPGREQRLLRLMEYIISAYPGLSTTVVEERAKLATYPAVCARLLSSRASTFRKALRESGEGWKFSKADVVRFGRLWESLEANYGIRISSEGLCTMREGRKPEPWPSMDTLLPFFNKAYTIFTAERHNHQDIQADLDSIGVMQKIA</sequence>
<evidence type="ECO:0000256" key="1">
    <source>
        <dbReference type="ARBA" id="ARBA00010923"/>
    </source>
</evidence>
<keyword evidence="3" id="KW-0238">DNA-binding</keyword>
<dbReference type="PANTHER" id="PTHR43140:SF1">
    <property type="entry name" value="TYPE I RESTRICTION ENZYME ECOKI SPECIFICITY SUBUNIT"/>
    <property type="match status" value="1"/>
</dbReference>
<organism evidence="6">
    <name type="scientific">bioreactor metagenome</name>
    <dbReference type="NCBI Taxonomy" id="1076179"/>
    <lineage>
        <taxon>unclassified sequences</taxon>
        <taxon>metagenomes</taxon>
        <taxon>ecological metagenomes</taxon>
    </lineage>
</organism>
<name>A0A644TVY4_9ZZZZ</name>
<proteinExistence type="inferred from homology"/>
<evidence type="ECO:0000256" key="2">
    <source>
        <dbReference type="ARBA" id="ARBA00022747"/>
    </source>
</evidence>
<protein>
    <recommendedName>
        <fullName evidence="5">Type I restriction modification DNA specificity domain-containing protein</fullName>
    </recommendedName>
</protein>
<dbReference type="PANTHER" id="PTHR43140">
    <property type="entry name" value="TYPE-1 RESTRICTION ENZYME ECOKI SPECIFICITY PROTEIN"/>
    <property type="match status" value="1"/>
</dbReference>
<comment type="caution">
    <text evidence="6">The sequence shown here is derived from an EMBL/GenBank/DDBJ whole genome shotgun (WGS) entry which is preliminary data.</text>
</comment>
<gene>
    <name evidence="6" type="ORF">SDC9_16833</name>
</gene>
<keyword evidence="4" id="KW-0175">Coiled coil</keyword>
<dbReference type="Pfam" id="PF01420">
    <property type="entry name" value="Methylase_S"/>
    <property type="match status" value="1"/>
</dbReference>
<evidence type="ECO:0000259" key="5">
    <source>
        <dbReference type="Pfam" id="PF01420"/>
    </source>
</evidence>
<dbReference type="GO" id="GO:0009307">
    <property type="term" value="P:DNA restriction-modification system"/>
    <property type="evidence" value="ECO:0007669"/>
    <property type="project" value="UniProtKB-KW"/>
</dbReference>
<dbReference type="GO" id="GO:0003677">
    <property type="term" value="F:DNA binding"/>
    <property type="evidence" value="ECO:0007669"/>
    <property type="project" value="UniProtKB-KW"/>
</dbReference>
<dbReference type="InterPro" id="IPR000055">
    <property type="entry name" value="Restrct_endonuc_typeI_TRD"/>
</dbReference>
<feature type="domain" description="Type I restriction modification DNA specificity" evidence="5">
    <location>
        <begin position="7"/>
        <end position="160"/>
    </location>
</feature>
<evidence type="ECO:0000313" key="6">
    <source>
        <dbReference type="EMBL" id="MPL71065.1"/>
    </source>
</evidence>
<reference evidence="6" key="1">
    <citation type="submission" date="2019-08" db="EMBL/GenBank/DDBJ databases">
        <authorList>
            <person name="Kucharzyk K."/>
            <person name="Murdoch R.W."/>
            <person name="Higgins S."/>
            <person name="Loffler F."/>
        </authorList>
    </citation>
    <scope>NUCLEOTIDE SEQUENCE</scope>
</reference>
<comment type="similarity">
    <text evidence="1">Belongs to the type-I restriction system S methylase family.</text>
</comment>
<accession>A0A644TVY4</accession>
<evidence type="ECO:0000256" key="4">
    <source>
        <dbReference type="SAM" id="Coils"/>
    </source>
</evidence>
<dbReference type="SUPFAM" id="SSF116734">
    <property type="entry name" value="DNA methylase specificity domain"/>
    <property type="match status" value="2"/>
</dbReference>
<dbReference type="AlphaFoldDB" id="A0A644TVY4"/>
<keyword evidence="2" id="KW-0680">Restriction system</keyword>
<dbReference type="InterPro" id="IPR051212">
    <property type="entry name" value="Type-I_RE_S_subunit"/>
</dbReference>
<evidence type="ECO:0000256" key="3">
    <source>
        <dbReference type="ARBA" id="ARBA00023125"/>
    </source>
</evidence>
<dbReference type="CDD" id="cd17262">
    <property type="entry name" value="RMtype1_S_Aco12261I-TRD2-CR2"/>
    <property type="match status" value="1"/>
</dbReference>
<feature type="coiled-coil region" evidence="4">
    <location>
        <begin position="153"/>
        <end position="180"/>
    </location>
</feature>
<dbReference type="Gene3D" id="3.90.220.20">
    <property type="entry name" value="DNA methylase specificity domains"/>
    <property type="match status" value="2"/>
</dbReference>